<accession>A0A6G1ECV7</accession>
<name>A0A6G1ECV7_9ORYZ</name>
<evidence type="ECO:0000313" key="2">
    <source>
        <dbReference type="Proteomes" id="UP000479710"/>
    </source>
</evidence>
<dbReference type="Proteomes" id="UP000479710">
    <property type="component" value="Unassembled WGS sequence"/>
</dbReference>
<organism evidence="1 2">
    <name type="scientific">Oryza meyeriana var. granulata</name>
    <dbReference type="NCBI Taxonomy" id="110450"/>
    <lineage>
        <taxon>Eukaryota</taxon>
        <taxon>Viridiplantae</taxon>
        <taxon>Streptophyta</taxon>
        <taxon>Embryophyta</taxon>
        <taxon>Tracheophyta</taxon>
        <taxon>Spermatophyta</taxon>
        <taxon>Magnoliopsida</taxon>
        <taxon>Liliopsida</taxon>
        <taxon>Poales</taxon>
        <taxon>Poaceae</taxon>
        <taxon>BOP clade</taxon>
        <taxon>Oryzoideae</taxon>
        <taxon>Oryzeae</taxon>
        <taxon>Oryzinae</taxon>
        <taxon>Oryza</taxon>
        <taxon>Oryza meyeriana</taxon>
    </lineage>
</organism>
<evidence type="ECO:0000313" key="1">
    <source>
        <dbReference type="EMBL" id="KAF0922618.1"/>
    </source>
</evidence>
<protein>
    <submittedName>
        <fullName evidence="1">Uncharacterized protein</fullName>
    </submittedName>
</protein>
<proteinExistence type="predicted"/>
<reference evidence="1 2" key="1">
    <citation type="submission" date="2019-11" db="EMBL/GenBank/DDBJ databases">
        <title>Whole genome sequence of Oryza granulata.</title>
        <authorList>
            <person name="Li W."/>
        </authorList>
    </citation>
    <scope>NUCLEOTIDE SEQUENCE [LARGE SCALE GENOMIC DNA]</scope>
    <source>
        <strain evidence="2">cv. Menghai</strain>
        <tissue evidence="1">Leaf</tissue>
    </source>
</reference>
<dbReference type="OrthoDB" id="602386at2759"/>
<keyword evidence="2" id="KW-1185">Reference proteome</keyword>
<comment type="caution">
    <text evidence="1">The sequence shown here is derived from an EMBL/GenBank/DDBJ whole genome shotgun (WGS) entry which is preliminary data.</text>
</comment>
<dbReference type="EMBL" id="SPHZ02000003">
    <property type="protein sequence ID" value="KAF0922618.1"/>
    <property type="molecule type" value="Genomic_DNA"/>
</dbReference>
<sequence length="163" mass="18837">MGGKRFRETMDALEEDQKGFITKYGFNAFLSLSNFNVHTRLVEWVMQKIAYLDHLELPTTGLKIRTVNYNMARICLVCNLDFKVNLSYITYGTRLVTCPVPDLSPSPLISHPLTFHILAVRNSDQRMKSHIMLNHLNRIIVLQQRLLVLQQSTLVLQLKTPRP</sequence>
<gene>
    <name evidence="1" type="ORF">E2562_001027</name>
</gene>
<dbReference type="AlphaFoldDB" id="A0A6G1ECV7"/>